<accession>A0A3S0J5I8</accession>
<evidence type="ECO:0000313" key="3">
    <source>
        <dbReference type="EMBL" id="RTQ33980.1"/>
    </source>
</evidence>
<dbReference type="Pfam" id="PF03401">
    <property type="entry name" value="TctC"/>
    <property type="match status" value="1"/>
</dbReference>
<dbReference type="InterPro" id="IPR005064">
    <property type="entry name" value="BUG"/>
</dbReference>
<dbReference type="PIRSF" id="PIRSF017082">
    <property type="entry name" value="YflP"/>
    <property type="match status" value="1"/>
</dbReference>
<reference evidence="3 4" key="1">
    <citation type="submission" date="2018-12" db="EMBL/GenBank/DDBJ databases">
        <title>The genome of Variovorax gossypii DSM 100435.</title>
        <authorList>
            <person name="Gao J."/>
            <person name="Sun J."/>
        </authorList>
    </citation>
    <scope>NUCLEOTIDE SEQUENCE [LARGE SCALE GENOMIC DNA]</scope>
    <source>
        <strain evidence="3 4">DSM 100435</strain>
    </source>
</reference>
<dbReference type="SUPFAM" id="SSF53850">
    <property type="entry name" value="Periplasmic binding protein-like II"/>
    <property type="match status" value="1"/>
</dbReference>
<evidence type="ECO:0000313" key="4">
    <source>
        <dbReference type="Proteomes" id="UP000267418"/>
    </source>
</evidence>
<name>A0A3S0J5I8_9BURK</name>
<evidence type="ECO:0000256" key="1">
    <source>
        <dbReference type="ARBA" id="ARBA00006987"/>
    </source>
</evidence>
<dbReference type="PANTHER" id="PTHR42928">
    <property type="entry name" value="TRICARBOXYLATE-BINDING PROTEIN"/>
    <property type="match status" value="1"/>
</dbReference>
<dbReference type="CDD" id="cd07012">
    <property type="entry name" value="PBP2_Bug_TTT"/>
    <property type="match status" value="1"/>
</dbReference>
<comment type="caution">
    <text evidence="3">The sequence shown here is derived from an EMBL/GenBank/DDBJ whole genome shotgun (WGS) entry which is preliminary data.</text>
</comment>
<evidence type="ECO:0000256" key="2">
    <source>
        <dbReference type="SAM" id="SignalP"/>
    </source>
</evidence>
<dbReference type="RefSeq" id="WP_093210062.1">
    <property type="nucleotide sequence ID" value="NZ_RXOE01000003.1"/>
</dbReference>
<proteinExistence type="inferred from homology"/>
<organism evidence="3 4">
    <name type="scientific">Variovorax gossypii</name>
    <dbReference type="NCBI Taxonomy" id="1679495"/>
    <lineage>
        <taxon>Bacteria</taxon>
        <taxon>Pseudomonadati</taxon>
        <taxon>Pseudomonadota</taxon>
        <taxon>Betaproteobacteria</taxon>
        <taxon>Burkholderiales</taxon>
        <taxon>Comamonadaceae</taxon>
        <taxon>Variovorax</taxon>
    </lineage>
</organism>
<keyword evidence="2" id="KW-0732">Signal</keyword>
<feature type="chain" id="PRO_5018563781" evidence="2">
    <location>
        <begin position="29"/>
        <end position="330"/>
    </location>
</feature>
<gene>
    <name evidence="3" type="ORF">EJP69_16625</name>
</gene>
<dbReference type="AlphaFoldDB" id="A0A3S0J5I8"/>
<dbReference type="OrthoDB" id="8678477at2"/>
<comment type="similarity">
    <text evidence="1">Belongs to the UPF0065 (bug) family.</text>
</comment>
<dbReference type="InterPro" id="IPR042100">
    <property type="entry name" value="Bug_dom1"/>
</dbReference>
<dbReference type="Gene3D" id="3.40.190.150">
    <property type="entry name" value="Bordetella uptake gene, domain 1"/>
    <property type="match status" value="1"/>
</dbReference>
<protein>
    <submittedName>
        <fullName evidence="3">Tripartite tricarboxylate transporter substrate binding protein</fullName>
    </submittedName>
</protein>
<feature type="signal peptide" evidence="2">
    <location>
        <begin position="1"/>
        <end position="28"/>
    </location>
</feature>
<dbReference type="PANTHER" id="PTHR42928:SF5">
    <property type="entry name" value="BLR1237 PROTEIN"/>
    <property type="match status" value="1"/>
</dbReference>
<dbReference type="Gene3D" id="3.40.190.10">
    <property type="entry name" value="Periplasmic binding protein-like II"/>
    <property type="match status" value="1"/>
</dbReference>
<dbReference type="EMBL" id="RXOE01000003">
    <property type="protein sequence ID" value="RTQ33980.1"/>
    <property type="molecule type" value="Genomic_DNA"/>
</dbReference>
<dbReference type="Proteomes" id="UP000267418">
    <property type="component" value="Unassembled WGS sequence"/>
</dbReference>
<sequence length="330" mass="34269">MNRLPLVARMALLCCSLGFGAVPLTSLAAETGFPARPVTLVIPFPPGGATDVNGRVIAQRLGKELGQPVVIENRGGAGTVVGASYVAKSAPDGYTLLLSSGSTFTVNPAIRSNLPYDPVKSFEPIGIAGRVALILLANSEVPVQTVKQFVEYVKASPGKYSYGSFGTGTTAQFAGETMLHATGLKMTHVPYKGSAPAMTDLMGGQIPFSIDTVSAAVPQLKSGKIKAIALTTARRSALLPDVPTFAESGYAEVDMDSWLMLAAPKGVPADVKARLEKALAATIADPETKTKLLAAGLEPSYSNAAASVELINRELPIMRAVAARANITAD</sequence>
<keyword evidence="4" id="KW-1185">Reference proteome</keyword>